<evidence type="ECO:0000313" key="10">
    <source>
        <dbReference type="Proteomes" id="UP000322981"/>
    </source>
</evidence>
<comment type="subcellular location">
    <subcellularLocation>
        <location evidence="1">Cell membrane</location>
        <topology evidence="1">Multi-pass membrane protein</topology>
    </subcellularLocation>
</comment>
<dbReference type="RefSeq" id="WP_150090633.1">
    <property type="nucleotide sequence ID" value="NZ_JBFUOH010000138.1"/>
</dbReference>
<dbReference type="Proteomes" id="UP000322981">
    <property type="component" value="Unassembled WGS sequence"/>
</dbReference>
<dbReference type="PANTHER" id="PTHR34702">
    <property type="entry name" value="NA(+)/H(+) ANTIPORTER SUBUNIT F1"/>
    <property type="match status" value="1"/>
</dbReference>
<name>A0A5M8FTC2_9GAMM</name>
<dbReference type="PANTHER" id="PTHR34702:SF1">
    <property type="entry name" value="NA(+)_H(+) ANTIPORTER SUBUNIT F"/>
    <property type="match status" value="1"/>
</dbReference>
<protein>
    <submittedName>
        <fullName evidence="9">Multiple resistance and pH regulation protein F</fullName>
    </submittedName>
</protein>
<keyword evidence="3" id="KW-0813">Transport</keyword>
<evidence type="ECO:0000313" key="9">
    <source>
        <dbReference type="EMBL" id="KAA6187051.1"/>
    </source>
</evidence>
<gene>
    <name evidence="9" type="ORF">F2Q65_03995</name>
</gene>
<dbReference type="EMBL" id="VWXX01000003">
    <property type="protein sequence ID" value="KAA6187051.1"/>
    <property type="molecule type" value="Genomic_DNA"/>
</dbReference>
<proteinExistence type="inferred from homology"/>
<dbReference type="GO" id="GO:0005886">
    <property type="term" value="C:plasma membrane"/>
    <property type="evidence" value="ECO:0007669"/>
    <property type="project" value="UniProtKB-SubCell"/>
</dbReference>
<evidence type="ECO:0000256" key="7">
    <source>
        <dbReference type="ARBA" id="ARBA00023136"/>
    </source>
</evidence>
<keyword evidence="7 8" id="KW-0472">Membrane</keyword>
<comment type="similarity">
    <text evidence="2">Belongs to the CPA3 antiporters (TC 2.A.63) subunit F family.</text>
</comment>
<keyword evidence="6 8" id="KW-1133">Transmembrane helix</keyword>
<evidence type="ECO:0000256" key="3">
    <source>
        <dbReference type="ARBA" id="ARBA00022448"/>
    </source>
</evidence>
<evidence type="ECO:0000256" key="2">
    <source>
        <dbReference type="ARBA" id="ARBA00009212"/>
    </source>
</evidence>
<comment type="caution">
    <text evidence="9">The sequence shown here is derived from an EMBL/GenBank/DDBJ whole genome shotgun (WGS) entry which is preliminary data.</text>
</comment>
<sequence length="89" mass="9220">MTAYLLVIALVLMLSIAIGLVRVAIGPTPSDRMMAAQLMGTSGIGVVLLLAQVVEVGGLVDVALIFALLAAVAVTAFTRRRANEREAKG</sequence>
<organism evidence="9 10">
    <name type="scientific">Thiohalocapsa marina</name>
    <dbReference type="NCBI Taxonomy" id="424902"/>
    <lineage>
        <taxon>Bacteria</taxon>
        <taxon>Pseudomonadati</taxon>
        <taxon>Pseudomonadota</taxon>
        <taxon>Gammaproteobacteria</taxon>
        <taxon>Chromatiales</taxon>
        <taxon>Chromatiaceae</taxon>
        <taxon>Thiohalocapsa</taxon>
    </lineage>
</organism>
<dbReference type="InterPro" id="IPR007208">
    <property type="entry name" value="MrpF/PhaF-like"/>
</dbReference>
<reference evidence="9 10" key="1">
    <citation type="submission" date="2019-09" db="EMBL/GenBank/DDBJ databases">
        <title>Whole-genome sequence of the purple sulfur bacterium Thiohalocapsa marina DSM 19078.</title>
        <authorList>
            <person name="Kyndt J.A."/>
            <person name="Meyer T.E."/>
        </authorList>
    </citation>
    <scope>NUCLEOTIDE SEQUENCE [LARGE SCALE GENOMIC DNA]</scope>
    <source>
        <strain evidence="9 10">DSM 19078</strain>
    </source>
</reference>
<evidence type="ECO:0000256" key="1">
    <source>
        <dbReference type="ARBA" id="ARBA00004651"/>
    </source>
</evidence>
<feature type="transmembrane region" description="Helical" evidence="8">
    <location>
        <begin position="59"/>
        <end position="78"/>
    </location>
</feature>
<dbReference type="GO" id="GO:0015385">
    <property type="term" value="F:sodium:proton antiporter activity"/>
    <property type="evidence" value="ECO:0007669"/>
    <property type="project" value="TreeGrafter"/>
</dbReference>
<feature type="transmembrane region" description="Helical" evidence="8">
    <location>
        <begin position="34"/>
        <end position="53"/>
    </location>
</feature>
<keyword evidence="10" id="KW-1185">Reference proteome</keyword>
<accession>A0A5M8FTC2</accession>
<keyword evidence="4" id="KW-1003">Cell membrane</keyword>
<dbReference type="Pfam" id="PF04066">
    <property type="entry name" value="MrpF_PhaF"/>
    <property type="match status" value="1"/>
</dbReference>
<evidence type="ECO:0000256" key="4">
    <source>
        <dbReference type="ARBA" id="ARBA00022475"/>
    </source>
</evidence>
<evidence type="ECO:0000256" key="8">
    <source>
        <dbReference type="SAM" id="Phobius"/>
    </source>
</evidence>
<evidence type="ECO:0000256" key="5">
    <source>
        <dbReference type="ARBA" id="ARBA00022692"/>
    </source>
</evidence>
<dbReference type="OrthoDB" id="6170784at2"/>
<evidence type="ECO:0000256" key="6">
    <source>
        <dbReference type="ARBA" id="ARBA00022989"/>
    </source>
</evidence>
<keyword evidence="5 8" id="KW-0812">Transmembrane</keyword>
<dbReference type="AlphaFoldDB" id="A0A5M8FTC2"/>
<feature type="transmembrane region" description="Helical" evidence="8">
    <location>
        <begin position="6"/>
        <end position="25"/>
    </location>
</feature>